<comment type="function">
    <text evidence="6">Reversible hydration of carbon dioxide.</text>
</comment>
<dbReference type="EC" id="4.2.1.1" evidence="2 6"/>
<dbReference type="PROSITE" id="PS00162">
    <property type="entry name" value="ALPHA_CA_1"/>
    <property type="match status" value="1"/>
</dbReference>
<proteinExistence type="inferred from homology"/>
<comment type="catalytic activity">
    <reaction evidence="6">
        <text>hydrogencarbonate + H(+) = CO2 + H2O</text>
        <dbReference type="Rhea" id="RHEA:10748"/>
        <dbReference type="ChEBI" id="CHEBI:15377"/>
        <dbReference type="ChEBI" id="CHEBI:15378"/>
        <dbReference type="ChEBI" id="CHEBI:16526"/>
        <dbReference type="ChEBI" id="CHEBI:17544"/>
        <dbReference type="EC" id="4.2.1.1"/>
    </reaction>
</comment>
<dbReference type="AlphaFoldDB" id="A0A2V3IJK6"/>
<evidence type="ECO:0000256" key="2">
    <source>
        <dbReference type="ARBA" id="ARBA00012925"/>
    </source>
</evidence>
<reference evidence="8 9" key="1">
    <citation type="journal article" date="2018" name="Mol. Biol. Evol.">
        <title>Analysis of the draft genome of the red seaweed Gracilariopsis chorda provides insights into genome size evolution in Rhodophyta.</title>
        <authorList>
            <person name="Lee J."/>
            <person name="Yang E.C."/>
            <person name="Graf L."/>
            <person name="Yang J.H."/>
            <person name="Qiu H."/>
            <person name="Zel Zion U."/>
            <person name="Chan C.X."/>
            <person name="Stephens T.G."/>
            <person name="Weber A.P.M."/>
            <person name="Boo G.H."/>
            <person name="Boo S.M."/>
            <person name="Kim K.M."/>
            <person name="Shin Y."/>
            <person name="Jung M."/>
            <person name="Lee S.J."/>
            <person name="Yim H.S."/>
            <person name="Lee J.H."/>
            <person name="Bhattacharya D."/>
            <person name="Yoon H.S."/>
        </authorList>
    </citation>
    <scope>NUCLEOTIDE SEQUENCE [LARGE SCALE GENOMIC DNA]</scope>
    <source>
        <strain evidence="8 9">SKKU-2015</strain>
        <tissue evidence="8">Whole body</tissue>
    </source>
</reference>
<dbReference type="PANTHER" id="PTHR18952:SF208">
    <property type="entry name" value="CARBONIC ANHYDRASE XA-RELATED"/>
    <property type="match status" value="1"/>
</dbReference>
<dbReference type="PROSITE" id="PS51144">
    <property type="entry name" value="ALPHA_CA_2"/>
    <property type="match status" value="1"/>
</dbReference>
<comment type="caution">
    <text evidence="8">The sequence shown here is derived from an EMBL/GenBank/DDBJ whole genome shotgun (WGS) entry which is preliminary data.</text>
</comment>
<accession>A0A2V3IJK6</accession>
<evidence type="ECO:0000313" key="9">
    <source>
        <dbReference type="Proteomes" id="UP000247409"/>
    </source>
</evidence>
<dbReference type="GO" id="GO:0006730">
    <property type="term" value="P:one-carbon metabolic process"/>
    <property type="evidence" value="ECO:0007669"/>
    <property type="project" value="TreeGrafter"/>
</dbReference>
<dbReference type="GO" id="GO:0004089">
    <property type="term" value="F:carbonate dehydratase activity"/>
    <property type="evidence" value="ECO:0007669"/>
    <property type="project" value="UniProtKB-UniRule"/>
</dbReference>
<dbReference type="InterPro" id="IPR041891">
    <property type="entry name" value="Alpha_CA_prokaryot-like"/>
</dbReference>
<keyword evidence="6" id="KW-0732">Signal</keyword>
<evidence type="ECO:0000313" key="8">
    <source>
        <dbReference type="EMBL" id="PXF42239.1"/>
    </source>
</evidence>
<evidence type="ECO:0000256" key="1">
    <source>
        <dbReference type="ARBA" id="ARBA00001947"/>
    </source>
</evidence>
<dbReference type="CDD" id="cd03124">
    <property type="entry name" value="alpha_CA_prokaryotic_like"/>
    <property type="match status" value="1"/>
</dbReference>
<organism evidence="8 9">
    <name type="scientific">Gracilariopsis chorda</name>
    <dbReference type="NCBI Taxonomy" id="448386"/>
    <lineage>
        <taxon>Eukaryota</taxon>
        <taxon>Rhodophyta</taxon>
        <taxon>Florideophyceae</taxon>
        <taxon>Rhodymeniophycidae</taxon>
        <taxon>Gracilariales</taxon>
        <taxon>Gracilariaceae</taxon>
        <taxon>Gracilariopsis</taxon>
    </lineage>
</organism>
<feature type="domain" description="Alpha-carbonic anhydrase" evidence="7">
    <location>
        <begin position="33"/>
        <end position="281"/>
    </location>
</feature>
<evidence type="ECO:0000256" key="4">
    <source>
        <dbReference type="ARBA" id="ARBA00022833"/>
    </source>
</evidence>
<dbReference type="EMBL" id="NBIV01000171">
    <property type="protein sequence ID" value="PXF42239.1"/>
    <property type="molecule type" value="Genomic_DNA"/>
</dbReference>
<dbReference type="SMART" id="SM01057">
    <property type="entry name" value="Carb_anhydrase"/>
    <property type="match status" value="1"/>
</dbReference>
<comment type="similarity">
    <text evidence="6">Belongs to the alpha-carbonic anhydrase family.</text>
</comment>
<dbReference type="STRING" id="448386.A0A2V3IJK6"/>
<dbReference type="OrthoDB" id="5068at2759"/>
<dbReference type="Pfam" id="PF00194">
    <property type="entry name" value="Carb_anhydrase"/>
    <property type="match status" value="1"/>
</dbReference>
<keyword evidence="3 6" id="KW-0479">Metal-binding</keyword>
<evidence type="ECO:0000256" key="3">
    <source>
        <dbReference type="ARBA" id="ARBA00022723"/>
    </source>
</evidence>
<keyword evidence="5 6" id="KW-0456">Lyase</keyword>
<dbReference type="Proteomes" id="UP000247409">
    <property type="component" value="Unassembled WGS sequence"/>
</dbReference>
<dbReference type="InterPro" id="IPR036398">
    <property type="entry name" value="CA_dom_sf"/>
</dbReference>
<feature type="signal peptide" evidence="6">
    <location>
        <begin position="1"/>
        <end position="19"/>
    </location>
</feature>
<feature type="chain" id="PRO_5025099496" description="Carbonic anhydrase" evidence="6">
    <location>
        <begin position="20"/>
        <end position="305"/>
    </location>
</feature>
<evidence type="ECO:0000259" key="7">
    <source>
        <dbReference type="PROSITE" id="PS51144"/>
    </source>
</evidence>
<evidence type="ECO:0000256" key="5">
    <source>
        <dbReference type="ARBA" id="ARBA00023239"/>
    </source>
</evidence>
<sequence length="305" mass="34234">MKYIAILSLLCLSAQLTFASVLYQSVVRSRESSGYTYDRAGTNGPVHWGSISTDYRKCSSGHHQSPINVALSKARAYPMSNKRAPRVRLLPAKFSFENGTENFALHCDDSTSCGYTTFAGTRYQFVNLHFHSPSEHTINGKHFPLEAHMVHESADGAKLVVSTLFRDPAQSDDLDGILLTRGARRTPSSTQFHSILNHIDSRDTQFSVHTPAFMGSAGYCTYTGSLTTPPCTEDVTWLIALQEQPIHISDVEVYQKYSVSTQFHNNRPVHPLNSREIICYHRPGLITRSGSFYHHIQQFLDGFTW</sequence>
<dbReference type="SUPFAM" id="SSF51069">
    <property type="entry name" value="Carbonic anhydrase"/>
    <property type="match status" value="1"/>
</dbReference>
<dbReference type="PANTHER" id="PTHR18952">
    <property type="entry name" value="CARBONIC ANHYDRASE"/>
    <property type="match status" value="1"/>
</dbReference>
<keyword evidence="9" id="KW-1185">Reference proteome</keyword>
<dbReference type="InterPro" id="IPR023561">
    <property type="entry name" value="Carbonic_anhydrase_a-class"/>
</dbReference>
<name>A0A2V3IJK6_9FLOR</name>
<dbReference type="InterPro" id="IPR018338">
    <property type="entry name" value="Carbonic_anhydrase_a-class_CS"/>
</dbReference>
<dbReference type="GO" id="GO:0008270">
    <property type="term" value="F:zinc ion binding"/>
    <property type="evidence" value="ECO:0007669"/>
    <property type="project" value="UniProtKB-UniRule"/>
</dbReference>
<dbReference type="Gene3D" id="3.10.200.10">
    <property type="entry name" value="Alpha carbonic anhydrase"/>
    <property type="match status" value="1"/>
</dbReference>
<comment type="cofactor">
    <cofactor evidence="1 6">
        <name>Zn(2+)</name>
        <dbReference type="ChEBI" id="CHEBI:29105"/>
    </cofactor>
</comment>
<gene>
    <name evidence="8" type="ORF">BWQ96_08035</name>
</gene>
<evidence type="ECO:0000256" key="6">
    <source>
        <dbReference type="RuleBase" id="RU367011"/>
    </source>
</evidence>
<keyword evidence="4 6" id="KW-0862">Zinc</keyword>
<dbReference type="InterPro" id="IPR001148">
    <property type="entry name" value="CA_dom"/>
</dbReference>
<protein>
    <recommendedName>
        <fullName evidence="2 6">Carbonic anhydrase</fullName>
        <ecNumber evidence="2 6">4.2.1.1</ecNumber>
    </recommendedName>
</protein>